<protein>
    <submittedName>
        <fullName evidence="2">DUF3784 domain-containing protein</fullName>
    </submittedName>
</protein>
<feature type="transmembrane region" description="Helical" evidence="1">
    <location>
        <begin position="6"/>
        <end position="23"/>
    </location>
</feature>
<dbReference type="AlphaFoldDB" id="A0A9X2BI46"/>
<keyword evidence="1" id="KW-0472">Membrane</keyword>
<evidence type="ECO:0000256" key="1">
    <source>
        <dbReference type="SAM" id="Phobius"/>
    </source>
</evidence>
<comment type="caution">
    <text evidence="2">The sequence shown here is derived from an EMBL/GenBank/DDBJ whole genome shotgun (WGS) entry which is preliminary data.</text>
</comment>
<evidence type="ECO:0000313" key="2">
    <source>
        <dbReference type="EMBL" id="MCK6258193.1"/>
    </source>
</evidence>
<feature type="transmembrane region" description="Helical" evidence="1">
    <location>
        <begin position="74"/>
        <end position="94"/>
    </location>
</feature>
<feature type="transmembrane region" description="Helical" evidence="1">
    <location>
        <begin position="50"/>
        <end position="68"/>
    </location>
</feature>
<reference evidence="2" key="1">
    <citation type="submission" date="2021-09" db="EMBL/GenBank/DDBJ databases">
        <title>Genome analysis of Fictibacillus sp. KIGAM418 isolated from marine sediment.</title>
        <authorList>
            <person name="Seo M.-J."/>
            <person name="Cho E.-S."/>
            <person name="Hwang C.Y."/>
        </authorList>
    </citation>
    <scope>NUCLEOTIDE SEQUENCE</scope>
    <source>
        <strain evidence="2">KIGAM418</strain>
    </source>
</reference>
<evidence type="ECO:0000313" key="3">
    <source>
        <dbReference type="Proteomes" id="UP001139011"/>
    </source>
</evidence>
<name>A0A9X2BI46_9BACL</name>
<keyword evidence="3" id="KW-1185">Reference proteome</keyword>
<dbReference type="Pfam" id="PF12650">
    <property type="entry name" value="DUF3784"/>
    <property type="match status" value="1"/>
</dbReference>
<gene>
    <name evidence="2" type="ORF">LCY76_16585</name>
</gene>
<sequence length="101" mass="11903">MNFIKFIFIILSLLFFLVAYLIWKKQRLSLLAGYTEGSVSDEDKQRFAKVNGMMFVIYGILLFLYAFIYTKVNFYVVFVGFIILCFIHIAVANIKFKNKNF</sequence>
<keyword evidence="1" id="KW-0812">Transmembrane</keyword>
<organism evidence="2 3">
    <name type="scientific">Fictibacillus marinisediminis</name>
    <dbReference type="NCBI Taxonomy" id="2878389"/>
    <lineage>
        <taxon>Bacteria</taxon>
        <taxon>Bacillati</taxon>
        <taxon>Bacillota</taxon>
        <taxon>Bacilli</taxon>
        <taxon>Bacillales</taxon>
        <taxon>Fictibacillaceae</taxon>
        <taxon>Fictibacillus</taxon>
    </lineage>
</organism>
<dbReference type="RefSeq" id="WP_248253533.1">
    <property type="nucleotide sequence ID" value="NZ_JAIWJX010000002.1"/>
</dbReference>
<keyword evidence="1" id="KW-1133">Transmembrane helix</keyword>
<dbReference type="EMBL" id="JAIWJX010000002">
    <property type="protein sequence ID" value="MCK6258193.1"/>
    <property type="molecule type" value="Genomic_DNA"/>
</dbReference>
<dbReference type="Proteomes" id="UP001139011">
    <property type="component" value="Unassembled WGS sequence"/>
</dbReference>
<proteinExistence type="predicted"/>
<dbReference type="InterPro" id="IPR017259">
    <property type="entry name" value="UCP037672"/>
</dbReference>
<accession>A0A9X2BI46</accession>